<feature type="active site" description="Charge relay system" evidence="9 10">
    <location>
        <position position="541"/>
    </location>
</feature>
<sequence>MKPGILFLMAVTVVLGYKYVAADSKQNQKTYIVHMDKSLMPSAYSNHLQWYETSMRSVSTSTKMLYAYTKVIHGFSTRLTVEEAKLLEQQHGIVSIQEEVIYKLHTTRSPEFLGLERSDVVHAESKSTGDVIIGVVDTGLWPGSKSLDDTGYGPIPKRWKGRCQSGKGFSKSSCNRKLIGARYFAKGYIENNGPIDEKVESRSPMDDRGHGTHCATTAAGSPVTGANLLGFANGTARGMAPHARLAIYKACWNGGCFGSDVLAAYEKAITDGVDVLSVSIGSSSTDYADDVFAFGAFKAVSHGIFVSTSGGNAGPAPRSIVNVAPWMATVGAGSLDRDFPAYLSLGNGKKVKGLSINHEKALSNSMVPLVFAGNISTNKTHGHHCLSGSLPKAKAAGKIVMCERGMGSKFEMGLVVKEAGGLAMIIANNDGLGEELIADAHLIATVAVGKKGRDMIKRYIVSDPNSKAKITFGSTNLGVQPSPLVAAFSSRGPNPLTPKILKPDFIAPGVNILAGWTKKFGPTRLPEDTRRVEFNFASGTSMACPHVSGLAALIKGAHPEWSPAAIRSSLMTTAYSTYKDGKGLKDVFNGKRSTPFDHGSGHVDPVLALDPGLVYDASTEDYLNFLCALKYNSSTIKIFSGGKFKCVKGKKYRVEDLNYPSFAVPLQTASQKRVVKYTRIVTNVGTPATYKVSISLKIRGVKITVEPEELTFVKKNEKKTYTVTFTALSKPSGTNKFARLTWSGGKYVVSSPIAFSWE</sequence>
<keyword evidence="7 10" id="KW-0720">Serine protease</keyword>
<feature type="domain" description="Inhibitor I9" evidence="15">
    <location>
        <begin position="30"/>
        <end position="105"/>
    </location>
</feature>
<dbReference type="FunFam" id="3.50.30.30:FF:000005">
    <property type="entry name" value="subtilisin-like protease SBT1.5"/>
    <property type="match status" value="1"/>
</dbReference>
<evidence type="ECO:0000256" key="9">
    <source>
        <dbReference type="PIRSR" id="PIRSR615500-1"/>
    </source>
</evidence>
<feature type="active site" description="Charge relay system" evidence="9 10">
    <location>
        <position position="137"/>
    </location>
</feature>
<dbReference type="GO" id="GO:0005576">
    <property type="term" value="C:extracellular region"/>
    <property type="evidence" value="ECO:0007669"/>
    <property type="project" value="UniProtKB-SubCell"/>
</dbReference>
<keyword evidence="4 10" id="KW-0645">Protease</keyword>
<accession>A0A2U1MLV2</accession>
<dbReference type="PROSITE" id="PS00138">
    <property type="entry name" value="SUBTILASE_SER"/>
    <property type="match status" value="1"/>
</dbReference>
<proteinExistence type="inferred from homology"/>
<evidence type="ECO:0000313" key="18">
    <source>
        <dbReference type="Proteomes" id="UP000245207"/>
    </source>
</evidence>
<evidence type="ECO:0000256" key="10">
    <source>
        <dbReference type="PROSITE-ProRule" id="PRU01240"/>
    </source>
</evidence>
<dbReference type="InterPro" id="IPR010259">
    <property type="entry name" value="S8pro/Inhibitor_I9"/>
</dbReference>
<dbReference type="Proteomes" id="UP000245207">
    <property type="component" value="Unassembled WGS sequence"/>
</dbReference>
<evidence type="ECO:0000256" key="7">
    <source>
        <dbReference type="ARBA" id="ARBA00022825"/>
    </source>
</evidence>
<keyword evidence="8" id="KW-0325">Glycoprotein</keyword>
<dbReference type="InterPro" id="IPR023828">
    <property type="entry name" value="Peptidase_S8_Ser-AS"/>
</dbReference>
<dbReference type="Gene3D" id="2.60.40.2310">
    <property type="match status" value="1"/>
</dbReference>
<evidence type="ECO:0000256" key="2">
    <source>
        <dbReference type="ARBA" id="ARBA00011073"/>
    </source>
</evidence>
<dbReference type="PRINTS" id="PR00723">
    <property type="entry name" value="SUBTILISIN"/>
</dbReference>
<dbReference type="PROSITE" id="PS51892">
    <property type="entry name" value="SUBTILASE"/>
    <property type="match status" value="1"/>
</dbReference>
<dbReference type="OrthoDB" id="206201at2759"/>
<dbReference type="PANTHER" id="PTHR10795">
    <property type="entry name" value="PROPROTEIN CONVERTASE SUBTILISIN/KEXIN"/>
    <property type="match status" value="1"/>
</dbReference>
<dbReference type="STRING" id="35608.A0A2U1MLV2"/>
<evidence type="ECO:0000256" key="11">
    <source>
        <dbReference type="SAM" id="MobiDB-lite"/>
    </source>
</evidence>
<feature type="domain" description="Subtilisin-like protease fibronectin type-III" evidence="16">
    <location>
        <begin position="656"/>
        <end position="754"/>
    </location>
</feature>
<dbReference type="AlphaFoldDB" id="A0A2U1MLV2"/>
<comment type="subcellular location">
    <subcellularLocation>
        <location evidence="1">Secreted</location>
    </subcellularLocation>
</comment>
<dbReference type="InterPro" id="IPR041469">
    <property type="entry name" value="Subtilisin-like_FN3"/>
</dbReference>
<evidence type="ECO:0000256" key="6">
    <source>
        <dbReference type="ARBA" id="ARBA00022801"/>
    </source>
</evidence>
<dbReference type="Pfam" id="PF02225">
    <property type="entry name" value="PA"/>
    <property type="match status" value="1"/>
</dbReference>
<evidence type="ECO:0000256" key="12">
    <source>
        <dbReference type="SAM" id="SignalP"/>
    </source>
</evidence>
<feature type="chain" id="PRO_5015513474" evidence="12">
    <location>
        <begin position="17"/>
        <end position="758"/>
    </location>
</feature>
<dbReference type="GO" id="GO:0006508">
    <property type="term" value="P:proteolysis"/>
    <property type="evidence" value="ECO:0007669"/>
    <property type="project" value="UniProtKB-KW"/>
</dbReference>
<dbReference type="FunFam" id="3.40.50.200:FF:000006">
    <property type="entry name" value="Subtilisin-like protease SBT1.5"/>
    <property type="match status" value="1"/>
</dbReference>
<dbReference type="InterPro" id="IPR037045">
    <property type="entry name" value="S8pro/Inhibitor_I9_sf"/>
</dbReference>
<name>A0A2U1MLV2_ARTAN</name>
<dbReference type="InterPro" id="IPR015500">
    <property type="entry name" value="Peptidase_S8_subtilisin-rel"/>
</dbReference>
<dbReference type="InterPro" id="IPR034197">
    <property type="entry name" value="Peptidases_S8_3"/>
</dbReference>
<protein>
    <submittedName>
        <fullName evidence="17">Peptidase S8/S53 domain-containing protein</fullName>
    </submittedName>
</protein>
<dbReference type="InterPro" id="IPR036852">
    <property type="entry name" value="Peptidase_S8/S53_dom_sf"/>
</dbReference>
<dbReference type="Pfam" id="PF05922">
    <property type="entry name" value="Inhibitor_I9"/>
    <property type="match status" value="1"/>
</dbReference>
<comment type="caution">
    <text evidence="17">The sequence shown here is derived from an EMBL/GenBank/DDBJ whole genome shotgun (WGS) entry which is preliminary data.</text>
</comment>
<dbReference type="Gene3D" id="3.30.70.80">
    <property type="entry name" value="Peptidase S8 propeptide/proteinase inhibitor I9"/>
    <property type="match status" value="1"/>
</dbReference>
<dbReference type="Pfam" id="PF17766">
    <property type="entry name" value="fn3_6"/>
    <property type="match status" value="1"/>
</dbReference>
<reference evidence="17 18" key="1">
    <citation type="journal article" date="2018" name="Mol. Plant">
        <title>The genome of Artemisia annua provides insight into the evolution of Asteraceae family and artemisinin biosynthesis.</title>
        <authorList>
            <person name="Shen Q."/>
            <person name="Zhang L."/>
            <person name="Liao Z."/>
            <person name="Wang S."/>
            <person name="Yan T."/>
            <person name="Shi P."/>
            <person name="Liu M."/>
            <person name="Fu X."/>
            <person name="Pan Q."/>
            <person name="Wang Y."/>
            <person name="Lv Z."/>
            <person name="Lu X."/>
            <person name="Zhang F."/>
            <person name="Jiang W."/>
            <person name="Ma Y."/>
            <person name="Chen M."/>
            <person name="Hao X."/>
            <person name="Li L."/>
            <person name="Tang Y."/>
            <person name="Lv G."/>
            <person name="Zhou Y."/>
            <person name="Sun X."/>
            <person name="Brodelius P.E."/>
            <person name="Rose J.K.C."/>
            <person name="Tang K."/>
        </authorList>
    </citation>
    <scope>NUCLEOTIDE SEQUENCE [LARGE SCALE GENOMIC DNA]</scope>
    <source>
        <strain evidence="18">cv. Huhao1</strain>
        <tissue evidence="17">Leaf</tissue>
    </source>
</reference>
<dbReference type="InterPro" id="IPR045051">
    <property type="entry name" value="SBT"/>
</dbReference>
<evidence type="ECO:0000256" key="3">
    <source>
        <dbReference type="ARBA" id="ARBA00022525"/>
    </source>
</evidence>
<evidence type="ECO:0000259" key="13">
    <source>
        <dbReference type="Pfam" id="PF00082"/>
    </source>
</evidence>
<feature type="compositionally biased region" description="Basic and acidic residues" evidence="11">
    <location>
        <begin position="195"/>
        <end position="210"/>
    </location>
</feature>
<dbReference type="Gene3D" id="3.40.50.200">
    <property type="entry name" value="Peptidase S8/S53 domain"/>
    <property type="match status" value="1"/>
</dbReference>
<keyword evidence="3" id="KW-0964">Secreted</keyword>
<evidence type="ECO:0000256" key="8">
    <source>
        <dbReference type="ARBA" id="ARBA00023180"/>
    </source>
</evidence>
<feature type="region of interest" description="Disordered" evidence="11">
    <location>
        <begin position="195"/>
        <end position="216"/>
    </location>
</feature>
<evidence type="ECO:0000256" key="4">
    <source>
        <dbReference type="ARBA" id="ARBA00022670"/>
    </source>
</evidence>
<dbReference type="FunFam" id="3.30.70.80:FF:000003">
    <property type="entry name" value="Subtilisin-like protease SBT1.9"/>
    <property type="match status" value="1"/>
</dbReference>
<keyword evidence="5 12" id="KW-0732">Signal</keyword>
<feature type="signal peptide" evidence="12">
    <location>
        <begin position="1"/>
        <end position="16"/>
    </location>
</feature>
<evidence type="ECO:0000256" key="5">
    <source>
        <dbReference type="ARBA" id="ARBA00022729"/>
    </source>
</evidence>
<dbReference type="Pfam" id="PF00082">
    <property type="entry name" value="Peptidase_S8"/>
    <property type="match status" value="1"/>
</dbReference>
<evidence type="ECO:0000259" key="16">
    <source>
        <dbReference type="Pfam" id="PF17766"/>
    </source>
</evidence>
<dbReference type="EMBL" id="PKPP01004923">
    <property type="protein sequence ID" value="PWA62192.1"/>
    <property type="molecule type" value="Genomic_DNA"/>
</dbReference>
<dbReference type="SUPFAM" id="SSF52743">
    <property type="entry name" value="Subtilisin-like"/>
    <property type="match status" value="1"/>
</dbReference>
<dbReference type="Gene3D" id="3.50.30.30">
    <property type="match status" value="1"/>
</dbReference>
<feature type="active site" description="Charge relay system" evidence="9 10">
    <location>
        <position position="210"/>
    </location>
</feature>
<evidence type="ECO:0000313" key="17">
    <source>
        <dbReference type="EMBL" id="PWA62192.1"/>
    </source>
</evidence>
<keyword evidence="6 10" id="KW-0378">Hydrolase</keyword>
<dbReference type="CDD" id="cd04852">
    <property type="entry name" value="Peptidases_S8_3"/>
    <property type="match status" value="1"/>
</dbReference>
<dbReference type="GO" id="GO:0004252">
    <property type="term" value="F:serine-type endopeptidase activity"/>
    <property type="evidence" value="ECO:0007669"/>
    <property type="project" value="UniProtKB-UniRule"/>
</dbReference>
<dbReference type="InterPro" id="IPR003137">
    <property type="entry name" value="PA_domain"/>
</dbReference>
<evidence type="ECO:0000259" key="15">
    <source>
        <dbReference type="Pfam" id="PF05922"/>
    </source>
</evidence>
<comment type="similarity">
    <text evidence="2 10">Belongs to the peptidase S8 family.</text>
</comment>
<dbReference type="CDD" id="cd02120">
    <property type="entry name" value="PA_subtilisin_like"/>
    <property type="match status" value="1"/>
</dbReference>
<evidence type="ECO:0000259" key="14">
    <source>
        <dbReference type="Pfam" id="PF02225"/>
    </source>
</evidence>
<keyword evidence="18" id="KW-1185">Reference proteome</keyword>
<organism evidence="17 18">
    <name type="scientific">Artemisia annua</name>
    <name type="common">Sweet wormwood</name>
    <dbReference type="NCBI Taxonomy" id="35608"/>
    <lineage>
        <taxon>Eukaryota</taxon>
        <taxon>Viridiplantae</taxon>
        <taxon>Streptophyta</taxon>
        <taxon>Embryophyta</taxon>
        <taxon>Tracheophyta</taxon>
        <taxon>Spermatophyta</taxon>
        <taxon>Magnoliopsida</taxon>
        <taxon>eudicotyledons</taxon>
        <taxon>Gunneridae</taxon>
        <taxon>Pentapetalae</taxon>
        <taxon>asterids</taxon>
        <taxon>campanulids</taxon>
        <taxon>Asterales</taxon>
        <taxon>Asteraceae</taxon>
        <taxon>Asteroideae</taxon>
        <taxon>Anthemideae</taxon>
        <taxon>Artemisiinae</taxon>
        <taxon>Artemisia</taxon>
    </lineage>
</organism>
<feature type="domain" description="Peptidase S8/S53" evidence="13">
    <location>
        <begin position="130"/>
        <end position="579"/>
    </location>
</feature>
<gene>
    <name evidence="17" type="ORF">CTI12_AA366150</name>
</gene>
<dbReference type="GO" id="GO:0048731">
    <property type="term" value="P:system development"/>
    <property type="evidence" value="ECO:0007669"/>
    <property type="project" value="UniProtKB-ARBA"/>
</dbReference>
<feature type="domain" description="PA" evidence="14">
    <location>
        <begin position="388"/>
        <end position="451"/>
    </location>
</feature>
<dbReference type="InterPro" id="IPR000209">
    <property type="entry name" value="Peptidase_S8/S53_dom"/>
</dbReference>
<evidence type="ECO:0000256" key="1">
    <source>
        <dbReference type="ARBA" id="ARBA00004613"/>
    </source>
</evidence>